<dbReference type="EMBL" id="CP049742">
    <property type="protein sequence ID" value="QPC47520.1"/>
    <property type="molecule type" value="Genomic_DNA"/>
</dbReference>
<evidence type="ECO:0000313" key="6">
    <source>
        <dbReference type="EMBL" id="QPC47520.1"/>
    </source>
</evidence>
<dbReference type="Gene3D" id="3.40.50.300">
    <property type="entry name" value="P-loop containing nucleotide triphosphate hydrolases"/>
    <property type="match status" value="2"/>
</dbReference>
<dbReference type="GO" id="GO:0005524">
    <property type="term" value="F:ATP binding"/>
    <property type="evidence" value="ECO:0007669"/>
    <property type="project" value="UniProtKB-KW"/>
</dbReference>
<keyword evidence="1" id="KW-0547">Nucleotide-binding</keyword>
<evidence type="ECO:0000259" key="4">
    <source>
        <dbReference type="PROSITE" id="PS51192"/>
    </source>
</evidence>
<dbReference type="InterPro" id="IPR011545">
    <property type="entry name" value="DEAD/DEAH_box_helicase_dom"/>
</dbReference>
<dbReference type="FunFam" id="3.40.50.300:FF:001736">
    <property type="entry name" value="COMF operon protein 1"/>
    <property type="match status" value="1"/>
</dbReference>
<protein>
    <submittedName>
        <fullName evidence="6">DEAD/DEAH box helicase</fullName>
    </submittedName>
</protein>
<dbReference type="GO" id="GO:0006270">
    <property type="term" value="P:DNA replication initiation"/>
    <property type="evidence" value="ECO:0007669"/>
    <property type="project" value="TreeGrafter"/>
</dbReference>
<dbReference type="SUPFAM" id="SSF52540">
    <property type="entry name" value="P-loop containing nucleoside triphosphate hydrolases"/>
    <property type="match status" value="1"/>
</dbReference>
<evidence type="ECO:0000313" key="7">
    <source>
        <dbReference type="Proteomes" id="UP000593626"/>
    </source>
</evidence>
<dbReference type="Pfam" id="PF00271">
    <property type="entry name" value="Helicase_C"/>
    <property type="match status" value="1"/>
</dbReference>
<accession>A0A7S8CCL7</accession>
<gene>
    <name evidence="6" type="ORF">G8O30_11455</name>
</gene>
<dbReference type="InterPro" id="IPR014001">
    <property type="entry name" value="Helicase_ATP-bd"/>
</dbReference>
<dbReference type="Pfam" id="PF00270">
    <property type="entry name" value="DEAD"/>
    <property type="match status" value="1"/>
</dbReference>
<evidence type="ECO:0000256" key="1">
    <source>
        <dbReference type="ARBA" id="ARBA00022741"/>
    </source>
</evidence>
<dbReference type="GO" id="GO:0006310">
    <property type="term" value="P:DNA recombination"/>
    <property type="evidence" value="ECO:0007669"/>
    <property type="project" value="TreeGrafter"/>
</dbReference>
<evidence type="ECO:0000256" key="3">
    <source>
        <dbReference type="ARBA" id="ARBA00023125"/>
    </source>
</evidence>
<dbReference type="SMART" id="SM00487">
    <property type="entry name" value="DEXDc"/>
    <property type="match status" value="1"/>
</dbReference>
<evidence type="ECO:0000256" key="2">
    <source>
        <dbReference type="ARBA" id="ARBA00022840"/>
    </source>
</evidence>
<sequence length="451" mass="50560">MQDPIASHLDGRKLTLTECANFTEEQLTNHPHVHSTPAVTDQGCQRCGNADPTLFGLTTLRNSDQAAIYCRKCIQMGRITSTEKLFTWTGPSPVTEPGNHTLTWNGTLSNAQQPASTKIVETMQQNDSLLVWAVCGAGKTELLFEAIHQALQHGKRVCLTTPRTDVILELAPRLKEVFPNTPIAVLYGGTEDRDMWAPLVLATTHQLLRYHQAFDFMIVDEVDAFPYTMDESLQRAVENARKKSSAIAWLSATPSAKWKRECQKGTRNHVLIPARYHGHPIPVPTFTWIGRWQNTFQKSKIPRPLIKWIKKRIDTNTPMLLFFPSITTLEQALPLIQKRFPIPIQGVHSQDPTRKEKVADLRTNDTQLLLTTTILERGVTIPRVDVAVIGAESPIFTEAALVQIAGRVGRKADHPTGECRLFHFGKSIAMVQAKQHIEKMNALAKERGLLK</sequence>
<evidence type="ECO:0000259" key="5">
    <source>
        <dbReference type="PROSITE" id="PS51194"/>
    </source>
</evidence>
<feature type="domain" description="Helicase ATP-binding" evidence="4">
    <location>
        <begin position="120"/>
        <end position="272"/>
    </location>
</feature>
<dbReference type="PROSITE" id="PS51192">
    <property type="entry name" value="HELICASE_ATP_BIND_1"/>
    <property type="match status" value="1"/>
</dbReference>
<dbReference type="PANTHER" id="PTHR30580:SF1">
    <property type="entry name" value="COMF OPERON PROTEIN 1"/>
    <property type="match status" value="1"/>
</dbReference>
<dbReference type="PANTHER" id="PTHR30580">
    <property type="entry name" value="PRIMOSOMAL PROTEIN N"/>
    <property type="match status" value="1"/>
</dbReference>
<keyword evidence="2" id="KW-0067">ATP-binding</keyword>
<name>A0A7S8CCL7_9BACI</name>
<dbReference type="GO" id="GO:0003677">
    <property type="term" value="F:DNA binding"/>
    <property type="evidence" value="ECO:0007669"/>
    <property type="project" value="UniProtKB-KW"/>
</dbReference>
<dbReference type="CDD" id="cd17925">
    <property type="entry name" value="DEXDc_ComFA"/>
    <property type="match status" value="1"/>
</dbReference>
<dbReference type="GO" id="GO:0006302">
    <property type="term" value="P:double-strand break repair"/>
    <property type="evidence" value="ECO:0007669"/>
    <property type="project" value="TreeGrafter"/>
</dbReference>
<feature type="domain" description="Helicase C-terminal" evidence="5">
    <location>
        <begin position="300"/>
        <end position="451"/>
    </location>
</feature>
<keyword evidence="6" id="KW-0347">Helicase</keyword>
<proteinExistence type="predicted"/>
<dbReference type="InterPro" id="IPR001650">
    <property type="entry name" value="Helicase_C-like"/>
</dbReference>
<dbReference type="InterPro" id="IPR027417">
    <property type="entry name" value="P-loop_NTPase"/>
</dbReference>
<keyword evidence="3" id="KW-0238">DNA-binding</keyword>
<keyword evidence="6" id="KW-0378">Hydrolase</keyword>
<dbReference type="CDD" id="cd18785">
    <property type="entry name" value="SF2_C"/>
    <property type="match status" value="1"/>
</dbReference>
<dbReference type="Proteomes" id="UP000593626">
    <property type="component" value="Chromosome"/>
</dbReference>
<dbReference type="SMART" id="SM00490">
    <property type="entry name" value="HELICc"/>
    <property type="match status" value="1"/>
</dbReference>
<dbReference type="AlphaFoldDB" id="A0A7S8CCL7"/>
<dbReference type="PROSITE" id="PS51194">
    <property type="entry name" value="HELICASE_CTER"/>
    <property type="match status" value="1"/>
</dbReference>
<dbReference type="KEGG" id="mcui:G8O30_11455"/>
<reference evidence="6 7" key="1">
    <citation type="submission" date="2019-07" db="EMBL/GenBank/DDBJ databases">
        <title>Genome sequence of 2 isolates from Red Sea Mangroves.</title>
        <authorList>
            <person name="Sefrji F."/>
            <person name="Michoud G."/>
            <person name="Merlino G."/>
            <person name="Daffonchio D."/>
        </authorList>
    </citation>
    <scope>NUCLEOTIDE SEQUENCE [LARGE SCALE GENOMIC DNA]</scope>
    <source>
        <strain evidence="6 7">R1DC41</strain>
    </source>
</reference>
<organism evidence="6 7">
    <name type="scientific">Mangrovibacillus cuniculi</name>
    <dbReference type="NCBI Taxonomy" id="2593652"/>
    <lineage>
        <taxon>Bacteria</taxon>
        <taxon>Bacillati</taxon>
        <taxon>Bacillota</taxon>
        <taxon>Bacilli</taxon>
        <taxon>Bacillales</taxon>
        <taxon>Bacillaceae</taxon>
        <taxon>Mangrovibacillus</taxon>
    </lineage>
</organism>
<keyword evidence="7" id="KW-1185">Reference proteome</keyword>
<dbReference type="GO" id="GO:0043138">
    <property type="term" value="F:3'-5' DNA helicase activity"/>
    <property type="evidence" value="ECO:0007669"/>
    <property type="project" value="TreeGrafter"/>
</dbReference>